<evidence type="ECO:0000313" key="9">
    <source>
        <dbReference type="Proteomes" id="UP000642509"/>
    </source>
</evidence>
<keyword evidence="2 6" id="KW-0812">Transmembrane</keyword>
<dbReference type="RefSeq" id="WP_188803400.1">
    <property type="nucleotide sequence ID" value="NZ_BAAAOU010000003.1"/>
</dbReference>
<feature type="transmembrane region" description="Helical" evidence="6">
    <location>
        <begin position="198"/>
        <end position="218"/>
    </location>
</feature>
<comment type="similarity">
    <text evidence="6">Belongs to the ABC-2 integral membrane protein family.</text>
</comment>
<dbReference type="InterPro" id="IPR047817">
    <property type="entry name" value="ABC2_TM_bact-type"/>
</dbReference>
<keyword evidence="5" id="KW-0046">Antibiotic resistance</keyword>
<keyword evidence="9" id="KW-1185">Reference proteome</keyword>
<feature type="transmembrane region" description="Helical" evidence="6">
    <location>
        <begin position="135"/>
        <end position="157"/>
    </location>
</feature>
<dbReference type="Pfam" id="PF01061">
    <property type="entry name" value="ABC2_membrane"/>
    <property type="match status" value="1"/>
</dbReference>
<feature type="domain" description="ABC transmembrane type-2" evidence="7">
    <location>
        <begin position="51"/>
        <end position="287"/>
    </location>
</feature>
<keyword evidence="4 6" id="KW-0472">Membrane</keyword>
<comment type="caution">
    <text evidence="8">The sequence shown here is derived from an EMBL/GenBank/DDBJ whole genome shotgun (WGS) entry which is preliminary data.</text>
</comment>
<dbReference type="EMBL" id="BMLQ01000001">
    <property type="protein sequence ID" value="GGO40292.1"/>
    <property type="molecule type" value="Genomic_DNA"/>
</dbReference>
<dbReference type="PROSITE" id="PS51012">
    <property type="entry name" value="ABC_TM2"/>
    <property type="match status" value="1"/>
</dbReference>
<dbReference type="Proteomes" id="UP000642509">
    <property type="component" value="Unassembled WGS sequence"/>
</dbReference>
<keyword evidence="6" id="KW-1003">Cell membrane</keyword>
<dbReference type="InterPro" id="IPR000412">
    <property type="entry name" value="ABC_2_transport"/>
</dbReference>
<comment type="subcellular location">
    <subcellularLocation>
        <location evidence="6">Cell membrane</location>
        <topology evidence="6">Multi-pass membrane protein</topology>
    </subcellularLocation>
    <subcellularLocation>
        <location evidence="1">Membrane</location>
        <topology evidence="1">Multi-pass membrane protein</topology>
    </subcellularLocation>
</comment>
<dbReference type="PANTHER" id="PTHR43229">
    <property type="entry name" value="NODULATION PROTEIN J"/>
    <property type="match status" value="1"/>
</dbReference>
<sequence length="289" mass="29989">MSPAVSTVSAVARVSTVSRRPSGVISGVASAVRDGGVIARRNLTVVRRTPGALVTGVAQPILFVLILAFVFGGTLGGSEYREFLIGGILAQTLTFNSSFTAVYLAKDLHHGIIDRFRALPMSRVGVVLGRTWSDLATSVVSLLVILACGLAIGWRVGTDPLQVVGTVGLLLFFAFAVSWIGAVIALTARSVEVAQSLGLLWLFPVCFVSGAFVSPASLPGPLQGIAEWNPVTAVATAARQGFGNEAPAGFQAAAGWPAENAPLYAALCCVAIIAVFAPLAVAQYRRVGR</sequence>
<keyword evidence="3 6" id="KW-1133">Transmembrane helix</keyword>
<evidence type="ECO:0000313" key="8">
    <source>
        <dbReference type="EMBL" id="GGO40292.1"/>
    </source>
</evidence>
<evidence type="ECO:0000256" key="4">
    <source>
        <dbReference type="ARBA" id="ARBA00023136"/>
    </source>
</evidence>
<feature type="transmembrane region" description="Helical" evidence="6">
    <location>
        <begin position="50"/>
        <end position="71"/>
    </location>
</feature>
<evidence type="ECO:0000256" key="3">
    <source>
        <dbReference type="ARBA" id="ARBA00022989"/>
    </source>
</evidence>
<gene>
    <name evidence="8" type="ORF">GCM10010977_02330</name>
</gene>
<proteinExistence type="inferred from homology"/>
<protein>
    <recommendedName>
        <fullName evidence="6">Transport permease protein</fullName>
    </recommendedName>
</protein>
<keyword evidence="6" id="KW-0813">Transport</keyword>
<feature type="transmembrane region" description="Helical" evidence="6">
    <location>
        <begin position="263"/>
        <end position="282"/>
    </location>
</feature>
<accession>A0ABQ2LMJ0</accession>
<evidence type="ECO:0000256" key="6">
    <source>
        <dbReference type="RuleBase" id="RU361157"/>
    </source>
</evidence>
<name>A0ABQ2LMJ0_9MICC</name>
<evidence type="ECO:0000256" key="1">
    <source>
        <dbReference type="ARBA" id="ARBA00004141"/>
    </source>
</evidence>
<dbReference type="PANTHER" id="PTHR43229:SF2">
    <property type="entry name" value="NODULATION PROTEIN J"/>
    <property type="match status" value="1"/>
</dbReference>
<reference evidence="9" key="1">
    <citation type="journal article" date="2019" name="Int. J. Syst. Evol. Microbiol.">
        <title>The Global Catalogue of Microorganisms (GCM) 10K type strain sequencing project: providing services to taxonomists for standard genome sequencing and annotation.</title>
        <authorList>
            <consortium name="The Broad Institute Genomics Platform"/>
            <consortium name="The Broad Institute Genome Sequencing Center for Infectious Disease"/>
            <person name="Wu L."/>
            <person name="Ma J."/>
        </authorList>
    </citation>
    <scope>NUCLEOTIDE SEQUENCE [LARGE SCALE GENOMIC DNA]</scope>
    <source>
        <strain evidence="9">CGMCC 1.7064</strain>
    </source>
</reference>
<evidence type="ECO:0000256" key="5">
    <source>
        <dbReference type="ARBA" id="ARBA00023251"/>
    </source>
</evidence>
<dbReference type="InterPro" id="IPR051784">
    <property type="entry name" value="Nod_factor_ABC_transporter"/>
</dbReference>
<feature type="transmembrane region" description="Helical" evidence="6">
    <location>
        <begin position="83"/>
        <end position="105"/>
    </location>
</feature>
<dbReference type="InterPro" id="IPR013525">
    <property type="entry name" value="ABC2_TM"/>
</dbReference>
<dbReference type="PIRSF" id="PIRSF006648">
    <property type="entry name" value="DrrB"/>
    <property type="match status" value="1"/>
</dbReference>
<evidence type="ECO:0000259" key="7">
    <source>
        <dbReference type="PROSITE" id="PS51012"/>
    </source>
</evidence>
<feature type="transmembrane region" description="Helical" evidence="6">
    <location>
        <begin position="163"/>
        <end position="186"/>
    </location>
</feature>
<organism evidence="8 9">
    <name type="scientific">Citricoccus zhacaiensis</name>
    <dbReference type="NCBI Taxonomy" id="489142"/>
    <lineage>
        <taxon>Bacteria</taxon>
        <taxon>Bacillati</taxon>
        <taxon>Actinomycetota</taxon>
        <taxon>Actinomycetes</taxon>
        <taxon>Micrococcales</taxon>
        <taxon>Micrococcaceae</taxon>
        <taxon>Citricoccus</taxon>
    </lineage>
</organism>
<evidence type="ECO:0000256" key="2">
    <source>
        <dbReference type="ARBA" id="ARBA00022692"/>
    </source>
</evidence>